<reference evidence="4" key="1">
    <citation type="submission" date="2016-01" db="EMBL/GenBank/DDBJ databases">
        <authorList>
            <person name="Mitreva M."/>
            <person name="Pepin K.H."/>
            <person name="Mihindukulasuriya K.A."/>
            <person name="Fulton R."/>
            <person name="Fronick C."/>
            <person name="O'Laughlin M."/>
            <person name="Miner T."/>
            <person name="Herter B."/>
            <person name="Rosa B.A."/>
            <person name="Cordes M."/>
            <person name="Tomlinson C."/>
            <person name="Wollam A."/>
            <person name="Palsikar V.B."/>
            <person name="Mardis E.R."/>
            <person name="Wilson R.K."/>
        </authorList>
    </citation>
    <scope>NUCLEOTIDE SEQUENCE [LARGE SCALE GENOMIC DNA]</scope>
    <source>
        <strain evidence="4">CMW8396</strain>
    </source>
</reference>
<feature type="active site" description="Tele-phosphohistidine intermediate" evidence="1">
    <location>
        <position position="35"/>
    </location>
</feature>
<dbReference type="GO" id="GO:0016791">
    <property type="term" value="F:phosphatase activity"/>
    <property type="evidence" value="ECO:0007669"/>
    <property type="project" value="TreeGrafter"/>
</dbReference>
<accession>A0A133NKF5</accession>
<dbReference type="PANTHER" id="PTHR48100:SF1">
    <property type="entry name" value="HISTIDINE PHOSPHATASE FAMILY PROTEIN-RELATED"/>
    <property type="match status" value="1"/>
</dbReference>
<dbReference type="SUPFAM" id="SSF53254">
    <property type="entry name" value="Phosphoglycerate mutase-like"/>
    <property type="match status" value="1"/>
</dbReference>
<dbReference type="STRING" id="134605.HMPREF3206_00195"/>
<dbReference type="Pfam" id="PF00300">
    <property type="entry name" value="His_Phos_1"/>
    <property type="match status" value="1"/>
</dbReference>
<dbReference type="GO" id="GO:0005737">
    <property type="term" value="C:cytoplasm"/>
    <property type="evidence" value="ECO:0007669"/>
    <property type="project" value="TreeGrafter"/>
</dbReference>
<dbReference type="InterPro" id="IPR029033">
    <property type="entry name" value="His_PPase_superfam"/>
</dbReference>
<comment type="caution">
    <text evidence="3">The sequence shown here is derived from an EMBL/GenBank/DDBJ whole genome shotgun (WGS) entry which is preliminary data.</text>
</comment>
<dbReference type="InterPro" id="IPR050275">
    <property type="entry name" value="PGM_Phosphatase"/>
</dbReference>
<dbReference type="Gene3D" id="3.40.50.1240">
    <property type="entry name" value="Phosphoglycerate mutase-like"/>
    <property type="match status" value="1"/>
</dbReference>
<dbReference type="Proteomes" id="UP000070617">
    <property type="component" value="Unassembled WGS sequence"/>
</dbReference>
<feature type="binding site" evidence="2">
    <location>
        <position position="84"/>
    </location>
    <ligand>
        <name>substrate</name>
    </ligand>
</feature>
<dbReference type="SMART" id="SM00855">
    <property type="entry name" value="PGAM"/>
    <property type="match status" value="1"/>
</dbReference>
<gene>
    <name evidence="3" type="ORF">HMPREF3206_00195</name>
</gene>
<feature type="binding site" evidence="2">
    <location>
        <position position="119"/>
    </location>
    <ligand>
        <name>substrate</name>
    </ligand>
</feature>
<dbReference type="PATRIC" id="fig|134605.3.peg.197"/>
<feature type="active site" description="Proton donor/acceptor" evidence="1">
    <location>
        <position position="108"/>
    </location>
</feature>
<proteinExistence type="predicted"/>
<dbReference type="PANTHER" id="PTHR48100">
    <property type="entry name" value="BROAD-SPECIFICITY PHOSPHATASE YOR283W-RELATED"/>
    <property type="match status" value="1"/>
</dbReference>
<dbReference type="InterPro" id="IPR013078">
    <property type="entry name" value="His_Pase_superF_clade-1"/>
</dbReference>
<organism evidence="3 4">
    <name type="scientific">Fusobacterium equinum</name>
    <dbReference type="NCBI Taxonomy" id="134605"/>
    <lineage>
        <taxon>Bacteria</taxon>
        <taxon>Fusobacteriati</taxon>
        <taxon>Fusobacteriota</taxon>
        <taxon>Fusobacteriia</taxon>
        <taxon>Fusobacteriales</taxon>
        <taxon>Fusobacteriaceae</taxon>
        <taxon>Fusobacterium</taxon>
    </lineage>
</organism>
<dbReference type="EMBL" id="LRPX01000006">
    <property type="protein sequence ID" value="KXA16773.1"/>
    <property type="molecule type" value="Genomic_DNA"/>
</dbReference>
<dbReference type="CDD" id="cd07067">
    <property type="entry name" value="HP_PGM_like"/>
    <property type="match status" value="1"/>
</dbReference>
<sequence>MDRVSKFGRGNESNFKKNEIKVNEDNEMKLYFVRHGETEWNTQRRFQGRKNSPLTEKGEQQAKNIAEVLRNIPFTRLYSSSLGRARKTAQEIQKGRGIPLEIMDEFIEISMGELEGKTKSDFAELYPEEYEKYLHASLDYNPQAFRGETFEEIQDRLRKGMNDLVRKHEEEDVILVVSHGMTLQILFTDLRHGNLERLREEKLPENTEVRVVEYKDQQFIIQSI</sequence>
<protein>
    <submittedName>
        <fullName evidence="3">Alpha-ribazole phosphatase family protein</fullName>
    </submittedName>
</protein>
<dbReference type="AlphaFoldDB" id="A0A133NKF5"/>
<keyword evidence="4" id="KW-1185">Reference proteome</keyword>
<feature type="binding site" evidence="2">
    <location>
        <begin position="34"/>
        <end position="41"/>
    </location>
    <ligand>
        <name>substrate</name>
    </ligand>
</feature>
<evidence type="ECO:0000313" key="3">
    <source>
        <dbReference type="EMBL" id="KXA16773.1"/>
    </source>
</evidence>
<evidence type="ECO:0000313" key="4">
    <source>
        <dbReference type="Proteomes" id="UP000070617"/>
    </source>
</evidence>
<evidence type="ECO:0000256" key="1">
    <source>
        <dbReference type="PIRSR" id="PIRSR613078-1"/>
    </source>
</evidence>
<name>A0A133NKF5_9FUSO</name>
<evidence type="ECO:0000256" key="2">
    <source>
        <dbReference type="PIRSR" id="PIRSR613078-2"/>
    </source>
</evidence>